<evidence type="ECO:0000259" key="4">
    <source>
        <dbReference type="PROSITE" id="PS50887"/>
    </source>
</evidence>
<evidence type="ECO:0000313" key="5">
    <source>
        <dbReference type="EMBL" id="SHJ94640.1"/>
    </source>
</evidence>
<reference evidence="5 6" key="1">
    <citation type="submission" date="2016-11" db="EMBL/GenBank/DDBJ databases">
        <authorList>
            <person name="Jaros S."/>
            <person name="Januszkiewicz K."/>
            <person name="Wedrychowicz H."/>
        </authorList>
    </citation>
    <scope>NUCLEOTIDE SEQUENCE [LARGE SCALE GENOMIC DNA]</scope>
    <source>
        <strain evidence="5 6">DSM 14501</strain>
    </source>
</reference>
<keyword evidence="1" id="KW-1003">Cell membrane</keyword>
<dbReference type="InterPro" id="IPR014528">
    <property type="entry name" value="GdpP/PdeA"/>
</dbReference>
<dbReference type="GO" id="GO:0016787">
    <property type="term" value="F:hydrolase activity"/>
    <property type="evidence" value="ECO:0007669"/>
    <property type="project" value="UniProtKB-UniRule"/>
</dbReference>
<dbReference type="Pfam" id="PF02272">
    <property type="entry name" value="DHHA1"/>
    <property type="match status" value="1"/>
</dbReference>
<protein>
    <recommendedName>
        <fullName evidence="1">Cyclic-di-AMP phosphodiesterase</fullName>
        <ecNumber evidence="1">3.1.4.-</ecNumber>
    </recommendedName>
</protein>
<dbReference type="FunFam" id="3.90.1640.10:FF:000002">
    <property type="entry name" value="Cyclic-di-AMP phosphodiesterase"/>
    <property type="match status" value="1"/>
</dbReference>
<feature type="binding site" evidence="2">
    <location>
        <position position="507"/>
    </location>
    <ligand>
        <name>Mn(2+)</name>
        <dbReference type="ChEBI" id="CHEBI:29035"/>
        <label>2</label>
    </ligand>
</feature>
<feature type="binding site" evidence="2">
    <location>
        <position position="357"/>
    </location>
    <ligand>
        <name>Mn(2+)</name>
        <dbReference type="ChEBI" id="CHEBI:29035"/>
        <label>1</label>
    </ligand>
</feature>
<comment type="subcellular location">
    <subcellularLocation>
        <location evidence="1">Cell membrane</location>
    </subcellularLocation>
</comment>
<comment type="cofactor">
    <cofactor evidence="2">
        <name>Mn(2+)</name>
        <dbReference type="ChEBI" id="CHEBI:29035"/>
    </cofactor>
    <text evidence="2">For phosphodiesterase activity, probably binds 2 Mn(2+) per subunit.</text>
</comment>
<evidence type="ECO:0000313" key="6">
    <source>
        <dbReference type="Proteomes" id="UP000184082"/>
    </source>
</evidence>
<dbReference type="SMART" id="SM00267">
    <property type="entry name" value="GGDEF"/>
    <property type="match status" value="1"/>
</dbReference>
<dbReference type="Pfam" id="PF01368">
    <property type="entry name" value="DHH"/>
    <property type="match status" value="1"/>
</dbReference>
<dbReference type="InterPro" id="IPR003156">
    <property type="entry name" value="DHHA1_dom"/>
</dbReference>
<comment type="catalytic activity">
    <reaction evidence="1">
        <text>3',3'-c-di-AMP + H2O = 5'-O-phosphonoadenylyl-(3'-&gt;5')-adenosine + H(+)</text>
        <dbReference type="Rhea" id="RHEA:54420"/>
        <dbReference type="ChEBI" id="CHEBI:15377"/>
        <dbReference type="ChEBI" id="CHEBI:15378"/>
        <dbReference type="ChEBI" id="CHEBI:71500"/>
        <dbReference type="ChEBI" id="CHEBI:138171"/>
    </reaction>
</comment>
<dbReference type="Proteomes" id="UP000184082">
    <property type="component" value="Unassembled WGS sequence"/>
</dbReference>
<dbReference type="Gene3D" id="3.30.70.270">
    <property type="match status" value="1"/>
</dbReference>
<dbReference type="InterPro" id="IPR000014">
    <property type="entry name" value="PAS"/>
</dbReference>
<name>A0A1M6NG09_9FIRM</name>
<dbReference type="InterPro" id="IPR043128">
    <property type="entry name" value="Rev_trsase/Diguanyl_cyclase"/>
</dbReference>
<dbReference type="GO" id="GO:0046872">
    <property type="term" value="F:metal ion binding"/>
    <property type="evidence" value="ECO:0007669"/>
    <property type="project" value="UniProtKB-KW"/>
</dbReference>
<dbReference type="Gene3D" id="3.30.450.20">
    <property type="entry name" value="PAS domain"/>
    <property type="match status" value="1"/>
</dbReference>
<feature type="transmembrane region" description="Helical" evidence="3">
    <location>
        <begin position="16"/>
        <end position="49"/>
    </location>
</feature>
<dbReference type="STRING" id="1121266.SAMN02745883_00868"/>
<dbReference type="RefSeq" id="WP_072966151.1">
    <property type="nucleotide sequence ID" value="NZ_FRAJ01000006.1"/>
</dbReference>
<gene>
    <name evidence="5" type="ORF">SAMN02745883_00868</name>
</gene>
<keyword evidence="2" id="KW-0464">Manganese</keyword>
<dbReference type="GO" id="GO:0005886">
    <property type="term" value="C:plasma membrane"/>
    <property type="evidence" value="ECO:0007669"/>
    <property type="project" value="UniProtKB-SubCell"/>
</dbReference>
<keyword evidence="6" id="KW-1185">Reference proteome</keyword>
<dbReference type="EC" id="3.1.4.-" evidence="1"/>
<dbReference type="InterPro" id="IPR038763">
    <property type="entry name" value="DHH_sf"/>
</dbReference>
<organism evidence="5 6">
    <name type="scientific">Caminicella sporogenes DSM 14501</name>
    <dbReference type="NCBI Taxonomy" id="1121266"/>
    <lineage>
        <taxon>Bacteria</taxon>
        <taxon>Bacillati</taxon>
        <taxon>Bacillota</taxon>
        <taxon>Clostridia</taxon>
        <taxon>Peptostreptococcales</taxon>
        <taxon>Caminicellaceae</taxon>
        <taxon>Caminicella</taxon>
    </lineage>
</organism>
<evidence type="ECO:0000256" key="3">
    <source>
        <dbReference type="SAM" id="Phobius"/>
    </source>
</evidence>
<dbReference type="Gene3D" id="3.90.1640.10">
    <property type="entry name" value="inorganic pyrophosphatase (n-terminal core)"/>
    <property type="match status" value="1"/>
</dbReference>
<dbReference type="CDD" id="cd00130">
    <property type="entry name" value="PAS"/>
    <property type="match status" value="1"/>
</dbReference>
<keyword evidence="2" id="KW-0479">Metal-binding</keyword>
<dbReference type="InterPro" id="IPR051319">
    <property type="entry name" value="Oligoribo/pAp-PDE_c-di-AMP_PDE"/>
</dbReference>
<feature type="binding site" evidence="2">
    <location>
        <position position="428"/>
    </location>
    <ligand>
        <name>Mn(2+)</name>
        <dbReference type="ChEBI" id="CHEBI:29035"/>
        <label>2</label>
    </ligand>
</feature>
<proteinExistence type="inferred from homology"/>
<comment type="similarity">
    <text evidence="1">Belongs to the GdpP/PdeA phosphodiesterase family.</text>
</comment>
<feature type="domain" description="GGDEF" evidence="4">
    <location>
        <begin position="186"/>
        <end position="314"/>
    </location>
</feature>
<dbReference type="SUPFAM" id="SSF64182">
    <property type="entry name" value="DHH phosphoesterases"/>
    <property type="match status" value="1"/>
</dbReference>
<feature type="binding site" evidence="2">
    <location>
        <position position="452"/>
    </location>
    <ligand>
        <name>Mn(2+)</name>
        <dbReference type="ChEBI" id="CHEBI:29035"/>
        <label>2</label>
    </ligand>
</feature>
<dbReference type="PROSITE" id="PS50887">
    <property type="entry name" value="GGDEF"/>
    <property type="match status" value="1"/>
</dbReference>
<dbReference type="Gene3D" id="3.10.310.30">
    <property type="match status" value="1"/>
</dbReference>
<dbReference type="GO" id="GO:0106409">
    <property type="term" value="F:cyclic-di-AMP phosphodiesterase activity"/>
    <property type="evidence" value="ECO:0007669"/>
    <property type="project" value="RHEA"/>
</dbReference>
<evidence type="ECO:0000256" key="2">
    <source>
        <dbReference type="PIRSR" id="PIRSR026583-50"/>
    </source>
</evidence>
<feature type="binding site" evidence="2">
    <location>
        <position position="361"/>
    </location>
    <ligand>
        <name>Mn(2+)</name>
        <dbReference type="ChEBI" id="CHEBI:29035"/>
        <label>1</label>
    </ligand>
</feature>
<feature type="binding site" evidence="2">
    <location>
        <position position="428"/>
    </location>
    <ligand>
        <name>Mn(2+)</name>
        <dbReference type="ChEBI" id="CHEBI:29035"/>
        <label>1</label>
    </ligand>
</feature>
<keyword evidence="1" id="KW-0378">Hydrolase</keyword>
<keyword evidence="3" id="KW-0812">Transmembrane</keyword>
<evidence type="ECO:0000256" key="1">
    <source>
        <dbReference type="PIRNR" id="PIRNR026583"/>
    </source>
</evidence>
<comment type="function">
    <text evidence="1">Has phosphodiesterase (PDE) activity against cyclic-di-AMP (c-di-AMP).</text>
</comment>
<feature type="binding site" evidence="2">
    <location>
        <position position="363"/>
    </location>
    <ligand>
        <name>Mn(2+)</name>
        <dbReference type="ChEBI" id="CHEBI:29035"/>
        <label>2</label>
    </ligand>
</feature>
<dbReference type="EMBL" id="FRAJ01000006">
    <property type="protein sequence ID" value="SHJ94640.1"/>
    <property type="molecule type" value="Genomic_DNA"/>
</dbReference>
<keyword evidence="1 3" id="KW-0472">Membrane</keyword>
<accession>A0A1M6NG09</accession>
<dbReference type="PANTHER" id="PTHR47618:SF2">
    <property type="entry name" value="CYCLIC-DI-AMP PHOSPHODIESTERASE GDPP"/>
    <property type="match status" value="1"/>
</dbReference>
<dbReference type="PANTHER" id="PTHR47618">
    <property type="entry name" value="BIFUNCTIONAL OLIGORIBONUCLEASE AND PAP PHOSPHATASE NRNA"/>
    <property type="match status" value="1"/>
</dbReference>
<dbReference type="InterPro" id="IPR001667">
    <property type="entry name" value="DDH_dom"/>
</dbReference>
<keyword evidence="3" id="KW-1133">Transmembrane helix</keyword>
<dbReference type="AlphaFoldDB" id="A0A1M6NG09"/>
<dbReference type="GO" id="GO:0003676">
    <property type="term" value="F:nucleic acid binding"/>
    <property type="evidence" value="ECO:0007669"/>
    <property type="project" value="UniProtKB-UniRule"/>
</dbReference>
<dbReference type="Pfam" id="PF24898">
    <property type="entry name" value="GGDEF_GdpP"/>
    <property type="match status" value="1"/>
</dbReference>
<dbReference type="InterPro" id="IPR000160">
    <property type="entry name" value="GGDEF_dom"/>
</dbReference>
<sequence>MRDNKFLKILIPDTNIYLWIIGILVLFILAYNIQLGIIGLILLVYLIYYNWRTNDIRKKKWAKYIENLSAEIDTAAQYSLLNLPIPLAIVEFDGNISWYNSKFLDMIGEKDILDKNIEKLIPSFDIVKLLGDNPDTVRDFRIRDKVYRVLYNVVKIDTKHEERYIIMLYWIDNTNFFNLKEKYNDERPNVAFIQVDNYDDVLQSTEEAYRPLVIAEIDRRINLWVSRMNGIVKKYQKDKYLVIFENRYLENLEAKKFTILDDIREINVGNKIPVTLSIGVGVNGKNLSHLEEYAFTALELALGRGGDQAVVRKISSFEFYGGRTKAVEKRNKVKARIIAHALRQLIDQSNKVIIMGHRFPDMDSFGAAIGVYRAVRNRNKEAYIVIDEVTAAIENVYDKFKDNEEYKFISCQEAVEQSKSGDLLVVVDTHRPSFTGCPEILEKIDRIVLIDHHRRGTEFIENTVLTYLEPYASSTAELVTEILQYMDDKMRIEKIEAEALLAGIAVDTKNFSFKTGVRTFEAASILRRAGADTTEVRQLFQDDLSTYIARADVVRSAEIIEEGIAISVCKQNIKNIQLVAAQGADELLNIKGITTSFVLGLKEDGTIFISGRSLGNINVQRVLEKLGGGGHLTVAGTQLKDVTFDEAKEMLIDAIKEYLKEGEK</sequence>
<dbReference type="PIRSF" id="PIRSF026583">
    <property type="entry name" value="YybT"/>
    <property type="match status" value="1"/>
</dbReference>